<evidence type="ECO:0000313" key="1">
    <source>
        <dbReference type="EMBL" id="KNZ59608.1"/>
    </source>
</evidence>
<protein>
    <submittedName>
        <fullName evidence="1">Uncharacterized protein</fullName>
    </submittedName>
</protein>
<gene>
    <name evidence="1" type="ORF">VP01_1695g1</name>
</gene>
<dbReference type="EMBL" id="LAVV01006498">
    <property type="protein sequence ID" value="KNZ59608.1"/>
    <property type="molecule type" value="Genomic_DNA"/>
</dbReference>
<proteinExistence type="predicted"/>
<name>A0A0L6VFS2_9BASI</name>
<dbReference type="AlphaFoldDB" id="A0A0L6VFS2"/>
<sequence>MGDRLIKQQFEWENLKEAAPNCVNRQDNDSFNTGQIVNTEFDLRQSDVNEILESLENDFSEFHSNDLITDVELHDLEKIVGIDCLLVSLGLSAKIWIVVFAPRHLVAILITGHMHNIISRTQFEKVCALVEIFDLGFPHLTTLFRTKARV</sequence>
<comment type="caution">
    <text evidence="1">The sequence shown here is derived from an EMBL/GenBank/DDBJ whole genome shotgun (WGS) entry which is preliminary data.</text>
</comment>
<dbReference type="VEuPathDB" id="FungiDB:VP01_1695g1"/>
<reference evidence="1 2" key="1">
    <citation type="submission" date="2015-08" db="EMBL/GenBank/DDBJ databases">
        <title>Next Generation Sequencing and Analysis of the Genome of Puccinia sorghi L Schw, the Causal Agent of Maize Common Rust.</title>
        <authorList>
            <person name="Rochi L."/>
            <person name="Burguener G."/>
            <person name="Darino M."/>
            <person name="Turjanski A."/>
            <person name="Kreff E."/>
            <person name="Dieguez M.J."/>
            <person name="Sacco F."/>
        </authorList>
    </citation>
    <scope>NUCLEOTIDE SEQUENCE [LARGE SCALE GENOMIC DNA]</scope>
    <source>
        <strain evidence="1 2">RO10H11247</strain>
    </source>
</reference>
<dbReference type="Proteomes" id="UP000037035">
    <property type="component" value="Unassembled WGS sequence"/>
</dbReference>
<organism evidence="1 2">
    <name type="scientific">Puccinia sorghi</name>
    <dbReference type="NCBI Taxonomy" id="27349"/>
    <lineage>
        <taxon>Eukaryota</taxon>
        <taxon>Fungi</taxon>
        <taxon>Dikarya</taxon>
        <taxon>Basidiomycota</taxon>
        <taxon>Pucciniomycotina</taxon>
        <taxon>Pucciniomycetes</taxon>
        <taxon>Pucciniales</taxon>
        <taxon>Pucciniaceae</taxon>
        <taxon>Puccinia</taxon>
    </lineage>
</organism>
<accession>A0A0L6VFS2</accession>
<keyword evidence="2" id="KW-1185">Reference proteome</keyword>
<evidence type="ECO:0000313" key="2">
    <source>
        <dbReference type="Proteomes" id="UP000037035"/>
    </source>
</evidence>